<feature type="compositionally biased region" description="Low complexity" evidence="1">
    <location>
        <begin position="45"/>
        <end position="59"/>
    </location>
</feature>
<evidence type="ECO:0000256" key="1">
    <source>
        <dbReference type="SAM" id="MobiDB-lite"/>
    </source>
</evidence>
<feature type="compositionally biased region" description="Pro residues" evidence="1">
    <location>
        <begin position="147"/>
        <end position="163"/>
    </location>
</feature>
<reference evidence="3 4" key="1">
    <citation type="submission" date="2023-07" db="EMBL/GenBank/DDBJ databases">
        <title>Genomic Encyclopedia of Type Strains, Phase IV (KMG-IV): sequencing the most valuable type-strain genomes for metagenomic binning, comparative biology and taxonomic classification.</title>
        <authorList>
            <person name="Goeker M."/>
        </authorList>
    </citation>
    <scope>NUCLEOTIDE SEQUENCE [LARGE SCALE GENOMIC DNA]</scope>
    <source>
        <strain evidence="3 4">DSM 3770</strain>
    </source>
</reference>
<evidence type="ECO:0000313" key="4">
    <source>
        <dbReference type="Proteomes" id="UP001241747"/>
    </source>
</evidence>
<dbReference type="Proteomes" id="UP001241747">
    <property type="component" value="Unassembled WGS sequence"/>
</dbReference>
<dbReference type="RefSeq" id="WP_237346458.1">
    <property type="nucleotide sequence ID" value="NZ_JABWGX010000019.1"/>
</dbReference>
<evidence type="ECO:0008006" key="5">
    <source>
        <dbReference type="Google" id="ProtNLM"/>
    </source>
</evidence>
<evidence type="ECO:0000313" key="3">
    <source>
        <dbReference type="EMBL" id="MDQ0504720.1"/>
    </source>
</evidence>
<gene>
    <name evidence="3" type="ORF">QOZ94_001502</name>
</gene>
<feature type="chain" id="PRO_5047100175" description="CopL family metal-binding regulatory protein" evidence="2">
    <location>
        <begin position="19"/>
        <end position="163"/>
    </location>
</feature>
<feature type="signal peptide" evidence="2">
    <location>
        <begin position="1"/>
        <end position="18"/>
    </location>
</feature>
<accession>A0ABU0LCD8</accession>
<feature type="region of interest" description="Disordered" evidence="1">
    <location>
        <begin position="45"/>
        <end position="76"/>
    </location>
</feature>
<proteinExistence type="predicted"/>
<sequence length="163" mass="16162">MVLRLMLLWAFALSTVLASTPALRAMDVRAMGCGDGVAMVGAPGAATTGHPQPATAAAAHDGHHGARPATLSGPAAQMPSAAAMTAHVHAGRTHKTAAHGPQAGAGACCTGGGCLMICHSGGILPQVAMGIIPAAQGPIAIRERPDPLPSPPEVAVPPPRFRS</sequence>
<name>A0ABU0LCD8_XANAG</name>
<feature type="region of interest" description="Disordered" evidence="1">
    <location>
        <begin position="142"/>
        <end position="163"/>
    </location>
</feature>
<dbReference type="EMBL" id="JAUSVY010000003">
    <property type="protein sequence ID" value="MDQ0504720.1"/>
    <property type="molecule type" value="Genomic_DNA"/>
</dbReference>
<organism evidence="3 4">
    <name type="scientific">Xanthobacter agilis</name>
    <dbReference type="NCBI Taxonomy" id="47492"/>
    <lineage>
        <taxon>Bacteria</taxon>
        <taxon>Pseudomonadati</taxon>
        <taxon>Pseudomonadota</taxon>
        <taxon>Alphaproteobacteria</taxon>
        <taxon>Hyphomicrobiales</taxon>
        <taxon>Xanthobacteraceae</taxon>
        <taxon>Xanthobacter</taxon>
    </lineage>
</organism>
<protein>
    <recommendedName>
        <fullName evidence="5">CopL family metal-binding regulatory protein</fullName>
    </recommendedName>
</protein>
<keyword evidence="2" id="KW-0732">Signal</keyword>
<comment type="caution">
    <text evidence="3">The sequence shown here is derived from an EMBL/GenBank/DDBJ whole genome shotgun (WGS) entry which is preliminary data.</text>
</comment>
<keyword evidence="4" id="KW-1185">Reference proteome</keyword>
<evidence type="ECO:0000256" key="2">
    <source>
        <dbReference type="SAM" id="SignalP"/>
    </source>
</evidence>